<dbReference type="SMART" id="SM00060">
    <property type="entry name" value="FN3"/>
    <property type="match status" value="2"/>
</dbReference>
<evidence type="ECO:0000256" key="1">
    <source>
        <dbReference type="SAM" id="SignalP"/>
    </source>
</evidence>
<dbReference type="OrthoDB" id="1814047at2"/>
<dbReference type="Gene3D" id="2.60.40.10">
    <property type="entry name" value="Immunoglobulins"/>
    <property type="match status" value="2"/>
</dbReference>
<dbReference type="InterPro" id="IPR036116">
    <property type="entry name" value="FN3_sf"/>
</dbReference>
<feature type="domain" description="Fibronectin type-III" evidence="2">
    <location>
        <begin position="816"/>
        <end position="903"/>
    </location>
</feature>
<keyword evidence="1" id="KW-0732">Signal</keyword>
<dbReference type="PROSITE" id="PS50853">
    <property type="entry name" value="FN3"/>
    <property type="match status" value="1"/>
</dbReference>
<accession>E9SF06</accession>
<sequence>MTYKRIISGLLALSLTASMMPTAIADTNDDSNTNNENTNTVTINNENTSGQMILTLNVKGTLDLSLEMADWAYKSEASEPVLTGNTGNGDVTYYYKPQGAEDSAYTTEKPTAEGAYTVKAEVAETEGYYGGTAYADFKITPLTAGMEINLKVKKTITRDDYEFILPDSLVYDGKAKVFGVVNNNTDMPEATVEYYNAEGVKLDSAPVNAGKFTIKVVYGENEEYKAVTFDNIGTFNIVKADAHVTEPKAVEDLVFDGNVHDLVEAGSTKSGEIKYRIVDKEQSNVENDWQTIIPTATNAGEYVVEWKVFDADENNWNVEPAEGRFFVTIAEANAKVTAPKAIDDLVFNGTGQELVEAGSTSDGVMEYKVDEGEWSADLPKATDAGKHIVYYRVNFGDDKDNYVPVSGDVDVEIAKATAKVTAPKAIEGLKYNREEQTLVEAGSTSGGVMEYRVDEGEWSADLPKATDAGDHFVYCRVNFGDDAENWNEVDTDPIVVNIDNTFTVTWKNGDKTIETDELVEFGTVPSYDGEEPTMTGEDNEVFVFSGWDKDIDEVTEDVTLNATFKKYTRTDAKEETCDEDGNTEYYTGDDGFYYTYDGTDFTKIDENSWIIEAKGHNYNVRPIWEWNEDWSEATATFVCANDSEHTVVLEGIITESTTAGKIGEKGEHIIVATVEFNGRKYTNHKITKMPATTVKKIAAKDATCSEEGNIEYYAGSDGKFYVLEDGKYVEIAIEDTVIPVNDVHTFGEPTFVWGENNTVTAVFKCNDCGYEESRDAEVELVKTAPTYTENGKYVYTASVEADGVVYTDSKEVTIYSPDPIDVTYTPGDKSVNLTWNAVDGAEKYGICIMENGQWKKIEEGYKTRYTLTGLQPDTKYTVTVIPMVQNIWCSDFTHAIEVQANSEMPAGFPKVETQVSGSKFKLDWTAVDGAEKYGIAVYQGGKWVVKATVNGDVTSFTSPEVAAGTYKMVVCAKVNGKWDTRALNSRAFGVTIE</sequence>
<dbReference type="RefSeq" id="WP_002851506.1">
    <property type="nucleotide sequence ID" value="NZ_ADKM02000110.1"/>
</dbReference>
<feature type="chain" id="PRO_5003243638" evidence="1">
    <location>
        <begin position="26"/>
        <end position="993"/>
    </location>
</feature>
<dbReference type="InterPro" id="IPR013783">
    <property type="entry name" value="Ig-like_fold"/>
</dbReference>
<comment type="caution">
    <text evidence="3">The sequence shown here is derived from an EMBL/GenBank/DDBJ whole genome shotgun (WGS) entry which is preliminary data.</text>
</comment>
<dbReference type="CDD" id="cd00063">
    <property type="entry name" value="FN3"/>
    <property type="match status" value="1"/>
</dbReference>
<name>E9SF06_RUMAL</name>
<dbReference type="AlphaFoldDB" id="E9SF06"/>
<evidence type="ECO:0000313" key="3">
    <source>
        <dbReference type="EMBL" id="EGC02136.1"/>
    </source>
</evidence>
<protein>
    <submittedName>
        <fullName evidence="3">Fibronectin type III domain protein</fullName>
    </submittedName>
</protein>
<reference evidence="3 4" key="1">
    <citation type="submission" date="2011-02" db="EMBL/GenBank/DDBJ databases">
        <authorList>
            <person name="Nelson K.E."/>
            <person name="Sutton G."/>
            <person name="Torralba M."/>
            <person name="Durkin S."/>
            <person name="Harkins D."/>
            <person name="Montgomery R."/>
            <person name="Ziemer C."/>
            <person name="Klaassens E."/>
            <person name="Ocuiv P."/>
            <person name="Morrison M."/>
        </authorList>
    </citation>
    <scope>NUCLEOTIDE SEQUENCE [LARGE SCALE GENOMIC DNA]</scope>
    <source>
        <strain evidence="3 4">8</strain>
    </source>
</reference>
<dbReference type="Proteomes" id="UP000004259">
    <property type="component" value="Unassembled WGS sequence"/>
</dbReference>
<evidence type="ECO:0000259" key="2">
    <source>
        <dbReference type="PROSITE" id="PS50853"/>
    </source>
</evidence>
<organism evidence="3 4">
    <name type="scientific">Ruminococcus albus 8</name>
    <dbReference type="NCBI Taxonomy" id="246199"/>
    <lineage>
        <taxon>Bacteria</taxon>
        <taxon>Bacillati</taxon>
        <taxon>Bacillota</taxon>
        <taxon>Clostridia</taxon>
        <taxon>Eubacteriales</taxon>
        <taxon>Oscillospiraceae</taxon>
        <taxon>Ruminococcus</taxon>
    </lineage>
</organism>
<dbReference type="SUPFAM" id="SSF49265">
    <property type="entry name" value="Fibronectin type III"/>
    <property type="match status" value="1"/>
</dbReference>
<feature type="signal peptide" evidence="1">
    <location>
        <begin position="1"/>
        <end position="25"/>
    </location>
</feature>
<dbReference type="InterPro" id="IPR003961">
    <property type="entry name" value="FN3_dom"/>
</dbReference>
<keyword evidence="4" id="KW-1185">Reference proteome</keyword>
<proteinExistence type="predicted"/>
<dbReference type="EMBL" id="ADKM02000110">
    <property type="protein sequence ID" value="EGC02136.1"/>
    <property type="molecule type" value="Genomic_DNA"/>
</dbReference>
<dbReference type="eggNOG" id="COG2755">
    <property type="taxonomic scope" value="Bacteria"/>
</dbReference>
<gene>
    <name evidence="3" type="ORF">CUS_5662</name>
</gene>
<dbReference type="STRING" id="246199.CUS_5662"/>
<evidence type="ECO:0000313" key="4">
    <source>
        <dbReference type="Proteomes" id="UP000004259"/>
    </source>
</evidence>